<dbReference type="InterPro" id="IPR017645">
    <property type="entry name" value="Dnd_assoc_1"/>
</dbReference>
<proteinExistence type="predicted"/>
<dbReference type="NCBIfam" id="TIGR03236">
    <property type="entry name" value="dnd_assoc_1"/>
    <property type="match status" value="1"/>
</dbReference>
<accession>B5ESQ3</accession>
<dbReference type="KEGG" id="vfm:VFMJ11_A0164"/>
<dbReference type="AlphaFoldDB" id="B5ESQ3"/>
<name>B5ESQ3_ALIFM</name>
<evidence type="ECO:0000313" key="2">
    <source>
        <dbReference type="Proteomes" id="UP000001857"/>
    </source>
</evidence>
<gene>
    <name evidence="1" type="ordered locus">VFMJ11_A0164</name>
</gene>
<reference evidence="1 2" key="2">
    <citation type="journal article" date="2009" name="Nature">
        <title>A single regulatory gene is sufficient to alter bacterial host range.</title>
        <authorList>
            <person name="Mandel M.J."/>
            <person name="Wollenberg M.S."/>
            <person name="Stabb E.V."/>
            <person name="Visick K.L."/>
            <person name="Ruby E.G."/>
        </authorList>
    </citation>
    <scope>NUCLEOTIDE SEQUENCE [LARGE SCALE GENOMIC DNA]</scope>
    <source>
        <strain evidence="1 2">MJ11</strain>
    </source>
</reference>
<dbReference type="HOGENOM" id="CLU_046103_0_0_6"/>
<evidence type="ECO:0000313" key="1">
    <source>
        <dbReference type="EMBL" id="ACH63543.1"/>
    </source>
</evidence>
<dbReference type="RefSeq" id="WP_012534750.1">
    <property type="nucleotide sequence ID" value="NC_011186.1"/>
</dbReference>
<protein>
    <submittedName>
        <fullName evidence="1">Dnd system-associated protein 1</fullName>
    </submittedName>
</protein>
<sequence length="446" mass="52014">MTMDKFITPFSPELPTQSNNVASINSLNSYFPIRTNEKPFDWDAVIGLLLQGVLRKKIGKYTIDLFEADCHEVFQEKLGEEEFWGVLREMYFEKKDIFRTSPEMLLFKAHKDECSSVDERVARMFANLLMNLQVQSFNTKSNFIEREFLSVLNQKLEDGKLEPQTEVPYLPELTHAFRADFKFLSKRPKYLQSEFENFLSLYAFTYTAQLSLSLPDWRTGKEPVAKPLYFIMDHERASKERTHIKNYGYQLISESFIRIFPMLTMLEMLQPCKGGEETLKVPLWEISRRIQDSNYENLEDRLKKFAYAFRTKRGLNVEMKSADSALDWLGNALYLAEAQFKSGGKRGLDEKYASSIEKIMAAPFIQSRGRSGRVLVLNQDYIILLTNLVVGEKDKLRFHELITAFEQRGIFVDKQTEQELIKFYERIGNVERMSDSGDAVYVRKTI</sequence>
<dbReference type="Proteomes" id="UP000001857">
    <property type="component" value="Chromosome II"/>
</dbReference>
<reference evidence="2" key="1">
    <citation type="submission" date="2008-08" db="EMBL/GenBank/DDBJ databases">
        <title>Complete sequence of Vibrio fischeri strain MJ11.</title>
        <authorList>
            <person name="Mandel M.J."/>
            <person name="Stabb E.V."/>
            <person name="Ruby E.G."/>
            <person name="Ferriera S."/>
            <person name="Johnson J."/>
            <person name="Kravitz S."/>
            <person name="Beeson K."/>
            <person name="Sutton G."/>
            <person name="Rogers Y.-H."/>
            <person name="Friedman R."/>
            <person name="Frazier M."/>
            <person name="Venter J.C."/>
        </authorList>
    </citation>
    <scope>NUCLEOTIDE SEQUENCE [LARGE SCALE GENOMIC DNA]</scope>
    <source>
        <strain evidence="2">MJ11</strain>
    </source>
</reference>
<dbReference type="EMBL" id="CP001133">
    <property type="protein sequence ID" value="ACH63543.1"/>
    <property type="molecule type" value="Genomic_DNA"/>
</dbReference>
<organism evidence="1 2">
    <name type="scientific">Aliivibrio fischeri (strain MJ11)</name>
    <name type="common">Vibrio fischeri</name>
    <dbReference type="NCBI Taxonomy" id="388396"/>
    <lineage>
        <taxon>Bacteria</taxon>
        <taxon>Pseudomonadati</taxon>
        <taxon>Pseudomonadota</taxon>
        <taxon>Gammaproteobacteria</taxon>
        <taxon>Vibrionales</taxon>
        <taxon>Vibrionaceae</taxon>
        <taxon>Aliivibrio</taxon>
    </lineage>
</organism>